<dbReference type="Proteomes" id="UP000481858">
    <property type="component" value="Unassembled WGS sequence"/>
</dbReference>
<dbReference type="SUPFAM" id="SSF55729">
    <property type="entry name" value="Acyl-CoA N-acyltransferases (Nat)"/>
    <property type="match status" value="1"/>
</dbReference>
<evidence type="ECO:0000313" key="2">
    <source>
        <dbReference type="EMBL" id="KAF2965721.1"/>
    </source>
</evidence>
<dbReference type="InterPro" id="IPR000182">
    <property type="entry name" value="GNAT_dom"/>
</dbReference>
<dbReference type="EMBL" id="WUBL01000107">
    <property type="protein sequence ID" value="KAF2965721.1"/>
    <property type="molecule type" value="Genomic_DNA"/>
</dbReference>
<evidence type="ECO:0000259" key="1">
    <source>
        <dbReference type="PROSITE" id="PS51186"/>
    </source>
</evidence>
<protein>
    <recommendedName>
        <fullName evidence="1">N-acetyltransferase domain-containing protein</fullName>
    </recommendedName>
</protein>
<organism evidence="2 3">
    <name type="scientific">Xylaria multiplex</name>
    <dbReference type="NCBI Taxonomy" id="323545"/>
    <lineage>
        <taxon>Eukaryota</taxon>
        <taxon>Fungi</taxon>
        <taxon>Dikarya</taxon>
        <taxon>Ascomycota</taxon>
        <taxon>Pezizomycotina</taxon>
        <taxon>Sordariomycetes</taxon>
        <taxon>Xylariomycetidae</taxon>
        <taxon>Xylariales</taxon>
        <taxon>Xylariaceae</taxon>
        <taxon>Xylaria</taxon>
    </lineage>
</organism>
<dbReference type="GO" id="GO:0016747">
    <property type="term" value="F:acyltransferase activity, transferring groups other than amino-acyl groups"/>
    <property type="evidence" value="ECO:0007669"/>
    <property type="project" value="InterPro"/>
</dbReference>
<accession>A0A7C8IK86</accession>
<dbReference type="InterPro" id="IPR016181">
    <property type="entry name" value="Acyl_CoA_acyltransferase"/>
</dbReference>
<dbReference type="CDD" id="cd04301">
    <property type="entry name" value="NAT_SF"/>
    <property type="match status" value="1"/>
</dbReference>
<proteinExistence type="predicted"/>
<keyword evidence="3" id="KW-1185">Reference proteome</keyword>
<dbReference type="Gene3D" id="3.40.630.30">
    <property type="match status" value="1"/>
</dbReference>
<dbReference type="PROSITE" id="PS51186">
    <property type="entry name" value="GNAT"/>
    <property type="match status" value="1"/>
</dbReference>
<feature type="domain" description="N-acetyltransferase" evidence="1">
    <location>
        <begin position="225"/>
        <end position="406"/>
    </location>
</feature>
<dbReference type="PANTHER" id="PTHR43792:SF1">
    <property type="entry name" value="N-ACETYLTRANSFERASE DOMAIN-CONTAINING PROTEIN"/>
    <property type="match status" value="1"/>
</dbReference>
<comment type="caution">
    <text evidence="2">The sequence shown here is derived from an EMBL/GenBank/DDBJ whole genome shotgun (WGS) entry which is preliminary data.</text>
</comment>
<dbReference type="InParanoid" id="A0A7C8IK86"/>
<dbReference type="AlphaFoldDB" id="A0A7C8IK86"/>
<dbReference type="Pfam" id="PF13302">
    <property type="entry name" value="Acetyltransf_3"/>
    <property type="match status" value="1"/>
</dbReference>
<dbReference type="InterPro" id="IPR051531">
    <property type="entry name" value="N-acetyltransferase"/>
</dbReference>
<evidence type="ECO:0000313" key="3">
    <source>
        <dbReference type="Proteomes" id="UP000481858"/>
    </source>
</evidence>
<name>A0A7C8IK86_9PEZI</name>
<sequence length="406" mass="46450">MTNTSPSQIEISTTLPSLEYLPFPSPHPDITFFSRQFFADDLNEYLSFLNRPLLTFGKSNPAFDASNNKDRFQRILQSAFAHGVHIGFFQKREGKFEMVGEGGVHIPPKSGWPSIYWTSLNIEGKAGEINWKVVIPMQIQAFWWSIPRKNAQLRVESTSLLIDSRGKSQPVELLIFQGINDAQRMLPDFIEYEKSYRTSWGKIPISTTLPNLKHLHHSIPPSKRLTYRPLTLSDTQAFHSIRKQSGPMKASGSGNPDPDLEFSHRVLLRILTPGYHHFPFNIGIFLKGAQKGEEGEMIGYLGVHLGMTTLQRIGYILKEEYQGKGYGSEFLRAFVQYWSGLPRKQVSLLVDPSILDFPLADARVAERLEAQTETQNLPSQVILQKSGFRKVFTPSRRYFFWHRMMQ</sequence>
<reference evidence="2 3" key="1">
    <citation type="submission" date="2019-12" db="EMBL/GenBank/DDBJ databases">
        <title>Draft genome sequence of the ascomycete Xylaria multiplex DSM 110363.</title>
        <authorList>
            <person name="Buettner E."/>
            <person name="Kellner H."/>
        </authorList>
    </citation>
    <scope>NUCLEOTIDE SEQUENCE [LARGE SCALE GENOMIC DNA]</scope>
    <source>
        <strain evidence="2 3">DSM 110363</strain>
    </source>
</reference>
<gene>
    <name evidence="2" type="ORF">GQX73_g7864</name>
</gene>
<dbReference type="PANTHER" id="PTHR43792">
    <property type="entry name" value="GNAT FAMILY, PUTATIVE (AFU_ORTHOLOGUE AFUA_3G00765)-RELATED-RELATED"/>
    <property type="match status" value="1"/>
</dbReference>
<dbReference type="OrthoDB" id="4072826at2759"/>